<organism evidence="1 2">
    <name type="scientific">Prescottella agglutinans</name>
    <dbReference type="NCBI Taxonomy" id="1644129"/>
    <lineage>
        <taxon>Bacteria</taxon>
        <taxon>Bacillati</taxon>
        <taxon>Actinomycetota</taxon>
        <taxon>Actinomycetes</taxon>
        <taxon>Mycobacteriales</taxon>
        <taxon>Nocardiaceae</taxon>
        <taxon>Prescottella</taxon>
    </lineage>
</organism>
<accession>A0A438BFA5</accession>
<comment type="caution">
    <text evidence="1">The sequence shown here is derived from an EMBL/GenBank/DDBJ whole genome shotgun (WGS) entry which is preliminary data.</text>
</comment>
<protein>
    <submittedName>
        <fullName evidence="1">Uncharacterized protein</fullName>
    </submittedName>
</protein>
<reference evidence="1 2" key="1">
    <citation type="submission" date="2018-11" db="EMBL/GenBank/DDBJ databases">
        <title>Rhodococcus spongicola sp. nov. and Rhodococcus xishaensis sp. nov. from marine sponges.</title>
        <authorList>
            <person name="Li L."/>
            <person name="Lin H.W."/>
        </authorList>
    </citation>
    <scope>NUCLEOTIDE SEQUENCE [LARGE SCALE GENOMIC DNA]</scope>
    <source>
        <strain evidence="1 2">CCTCC AB2014297</strain>
    </source>
</reference>
<sequence length="114" mass="12424">MAAEEPVEGGCDVLTHEALGFGSYHGAHGVECEVGAGQVEHRAAGCVADIPVVVRPRQLNQRVTTLRGQRIVIDPKDLEDPHRLDPHQVVLGDIAGNREQKRGKHRSVVVLRNQ</sequence>
<name>A0A438BFA5_9NOCA</name>
<proteinExistence type="predicted"/>
<keyword evidence="2" id="KW-1185">Reference proteome</keyword>
<dbReference type="Proteomes" id="UP000286208">
    <property type="component" value="Unassembled WGS sequence"/>
</dbReference>
<gene>
    <name evidence="1" type="ORF">EGT67_11130</name>
</gene>
<evidence type="ECO:0000313" key="1">
    <source>
        <dbReference type="EMBL" id="RVW09345.1"/>
    </source>
</evidence>
<dbReference type="EMBL" id="RKLP01000005">
    <property type="protein sequence ID" value="RVW09345.1"/>
    <property type="molecule type" value="Genomic_DNA"/>
</dbReference>
<evidence type="ECO:0000313" key="2">
    <source>
        <dbReference type="Proteomes" id="UP000286208"/>
    </source>
</evidence>
<dbReference type="AlphaFoldDB" id="A0A438BFA5"/>